<keyword evidence="5 13" id="KW-0732">Signal</keyword>
<sequence length="1338" mass="149444">MGSIYLYLSLILGLLIASAARSNVQYSLCDLRTCSCGETEEGTTSIDDISCELMAITSEDDVVLALKNQPIKSLHLKCLSLKIPSIINSATIGGLSTLESLHLENCNFSSRLSGDSFQGLGNLTTLSISHSVLPESAENNNEAVSYLSLISHLENLSLTECNLTQLPALLEWGQLRYLNVSHNNLKSLRFVQVVQTVADKFVNIRRGNQQNSLRQMLDNDPDEEINVNSHREVLKDGSSTMSWNSGLSSPTGLQILDISHNSMTSLPSEAIVLCPKLERLLMQGLLLVEFDLPESVELPDLVSMDARDSRLEVFNFEKLGSSSSMQELHLAGAGMPLEVQGLSSLTNLVNLTLANLGLNSSIWEQLLCPHLSQLKLTSNNITSVDTSRLPKLRVLWLDSNQLSDVDVFSSFGNLPELQYLNVSYNQITELPESSLHGTWDLKAFDISHNNLSTMGSNTFHNLSNLFYLDLARNQISSMGYLLFEHTPSLKWLFVQYNNLTFLPKMNSLEQLLSLNVSFNRIKSIEPRHLDGLTSLIILHGNHNSLRKISTNLFSKTPNLKEAWFHNNDISMLGDLGHHENLLHLRLGSNRIPDFEFFSPFRGLSSLQLLSLDDNLLTNIRNNSFPPSLRLLFINLNYFSFLSSSAFNNLPKLEYVELMYNRKLLSLDEGTVDRFASNSPKPLFRVRRNIWICDCTMAYLKAMHKMRQRIEFFQMFYPVFEDLDTTECAVGYETNIYLFRPFVQVPLSDFVCPYPDLFCPWDCEFKCCDVSKNHSSPVDLNCPCQLTCPLGCTCYIGGITFVKIYYHVRCDGRGFSMVPDRIPLRATNLYVDGNNISAVSNHDFHWLAQLENLYLNSSSLHTIEEGAFDNCTSLLSLYLDHNSLTTINNTMFVGLSSLVRLYLHDNDIDTISADSFESLVSVKVITLHNNRLQKLASPLDSLSPSLEVLALSGNPWRCDCEESKPLRDLIYVRTKAIFDKDRVCCYQSYDQMSISFPASNGSGIGVTARNTNDINFNFDNISLPLRSSEITTGSPFIFNVSLTNTSENEQFLSEKKNVPDSSICRSVLKFNFAQICARNAYTANERRLTAQASGMPTVIIVLISLTVFLTLVALLVVFAIFKRKELQALAFVKLGVRVFDKKIQLDKTDAGSKAFDAFISYSSKDDEFVAGTLVPALEAANNGYRICVHYRDFPVGRTITDTICRAIECSSRTILLLTQNFLKSEWCRFEFQVHLKSRSSYLKFEDPWFWEKPCFSLPDIRQRRAREAKEGNRGAADGGTRDGGGEGGGDGVGDAGDAEGGGAQAGGKGAAEAMTVIKAMQVLVGQDLENIPDPNEAVV</sequence>
<keyword evidence="6" id="KW-0677">Repeat</keyword>
<dbReference type="InterPro" id="IPR003591">
    <property type="entry name" value="Leu-rich_rpt_typical-subtyp"/>
</dbReference>
<feature type="transmembrane region" description="Helical" evidence="12">
    <location>
        <begin position="1097"/>
        <end position="1120"/>
    </location>
</feature>
<evidence type="ECO:0000256" key="6">
    <source>
        <dbReference type="ARBA" id="ARBA00022737"/>
    </source>
</evidence>
<dbReference type="SMART" id="SM00364">
    <property type="entry name" value="LRR_BAC"/>
    <property type="match status" value="7"/>
</dbReference>
<organism evidence="15 16">
    <name type="scientific">Plakobranchus ocellatus</name>
    <dbReference type="NCBI Taxonomy" id="259542"/>
    <lineage>
        <taxon>Eukaryota</taxon>
        <taxon>Metazoa</taxon>
        <taxon>Spiralia</taxon>
        <taxon>Lophotrochozoa</taxon>
        <taxon>Mollusca</taxon>
        <taxon>Gastropoda</taxon>
        <taxon>Heterobranchia</taxon>
        <taxon>Euthyneura</taxon>
        <taxon>Panpulmonata</taxon>
        <taxon>Sacoglossa</taxon>
        <taxon>Placobranchoidea</taxon>
        <taxon>Plakobranchidae</taxon>
        <taxon>Plakobranchus</taxon>
    </lineage>
</organism>
<keyword evidence="10" id="KW-0325">Glycoprotein</keyword>
<feature type="chain" id="PRO_5043640873" evidence="13">
    <location>
        <begin position="20"/>
        <end position="1338"/>
    </location>
</feature>
<dbReference type="EMBL" id="BLXT01008455">
    <property type="protein sequence ID" value="GFO48821.1"/>
    <property type="molecule type" value="Genomic_DNA"/>
</dbReference>
<feature type="domain" description="TIR" evidence="14">
    <location>
        <begin position="1152"/>
        <end position="1271"/>
    </location>
</feature>
<evidence type="ECO:0000313" key="16">
    <source>
        <dbReference type="Proteomes" id="UP000735302"/>
    </source>
</evidence>
<evidence type="ECO:0000256" key="4">
    <source>
        <dbReference type="ARBA" id="ARBA00022692"/>
    </source>
</evidence>
<evidence type="ECO:0000259" key="14">
    <source>
        <dbReference type="PROSITE" id="PS50104"/>
    </source>
</evidence>
<proteinExistence type="inferred from homology"/>
<evidence type="ECO:0000256" key="2">
    <source>
        <dbReference type="ARBA" id="ARBA00009634"/>
    </source>
</evidence>
<keyword evidence="3" id="KW-0433">Leucine-rich repeat</keyword>
<dbReference type="PROSITE" id="PS51450">
    <property type="entry name" value="LRR"/>
    <property type="match status" value="5"/>
</dbReference>
<comment type="similarity">
    <text evidence="2">Belongs to the Toll-like receptor family.</text>
</comment>
<dbReference type="SMART" id="SM00365">
    <property type="entry name" value="LRR_SD22"/>
    <property type="match status" value="5"/>
</dbReference>
<dbReference type="Gene3D" id="3.80.10.10">
    <property type="entry name" value="Ribonuclease Inhibitor"/>
    <property type="match status" value="5"/>
</dbReference>
<evidence type="ECO:0000313" key="15">
    <source>
        <dbReference type="EMBL" id="GFO48821.1"/>
    </source>
</evidence>
<dbReference type="FunFam" id="3.80.10.10:FF:000770">
    <property type="entry name" value="Uncharacterized protein"/>
    <property type="match status" value="1"/>
</dbReference>
<dbReference type="Pfam" id="PF13676">
    <property type="entry name" value="TIR_2"/>
    <property type="match status" value="1"/>
</dbReference>
<evidence type="ECO:0000256" key="1">
    <source>
        <dbReference type="ARBA" id="ARBA00004167"/>
    </source>
</evidence>
<protein>
    <submittedName>
        <fullName evidence="15">Protein toll</fullName>
    </submittedName>
</protein>
<feature type="region of interest" description="Disordered" evidence="11">
    <location>
        <begin position="1265"/>
        <end position="1309"/>
    </location>
</feature>
<keyword evidence="8 12" id="KW-0472">Membrane</keyword>
<gene>
    <name evidence="15" type="ORF">PoB_007532600</name>
</gene>
<dbReference type="SMART" id="SM00255">
    <property type="entry name" value="TIR"/>
    <property type="match status" value="1"/>
</dbReference>
<evidence type="ECO:0000256" key="10">
    <source>
        <dbReference type="ARBA" id="ARBA00023180"/>
    </source>
</evidence>
<accession>A0AAV4DYA4</accession>
<reference evidence="15 16" key="1">
    <citation type="journal article" date="2021" name="Elife">
        <title>Chloroplast acquisition without the gene transfer in kleptoplastic sea slugs, Plakobranchus ocellatus.</title>
        <authorList>
            <person name="Maeda T."/>
            <person name="Takahashi S."/>
            <person name="Yoshida T."/>
            <person name="Shimamura S."/>
            <person name="Takaki Y."/>
            <person name="Nagai Y."/>
            <person name="Toyoda A."/>
            <person name="Suzuki Y."/>
            <person name="Arimoto A."/>
            <person name="Ishii H."/>
            <person name="Satoh N."/>
            <person name="Nishiyama T."/>
            <person name="Hasebe M."/>
            <person name="Maruyama T."/>
            <person name="Minagawa J."/>
            <person name="Obokata J."/>
            <person name="Shigenobu S."/>
        </authorList>
    </citation>
    <scope>NUCLEOTIDE SEQUENCE [LARGE SCALE GENOMIC DNA]</scope>
</reference>
<dbReference type="SUPFAM" id="SSF52058">
    <property type="entry name" value="L domain-like"/>
    <property type="match status" value="4"/>
</dbReference>
<keyword evidence="7 12" id="KW-1133">Transmembrane helix</keyword>
<dbReference type="PANTHER" id="PTHR24365:SF541">
    <property type="entry name" value="PROTEIN TOLL-RELATED"/>
    <property type="match status" value="1"/>
</dbReference>
<keyword evidence="4 12" id="KW-0812">Transmembrane</keyword>
<dbReference type="PANTHER" id="PTHR24365">
    <property type="entry name" value="TOLL-LIKE RECEPTOR"/>
    <property type="match status" value="1"/>
</dbReference>
<dbReference type="Proteomes" id="UP000735302">
    <property type="component" value="Unassembled WGS sequence"/>
</dbReference>
<evidence type="ECO:0000256" key="12">
    <source>
        <dbReference type="SAM" id="Phobius"/>
    </source>
</evidence>
<dbReference type="Gene3D" id="3.40.50.10140">
    <property type="entry name" value="Toll/interleukin-1 receptor homology (TIR) domain"/>
    <property type="match status" value="1"/>
</dbReference>
<dbReference type="GO" id="GO:0007165">
    <property type="term" value="P:signal transduction"/>
    <property type="evidence" value="ECO:0007669"/>
    <property type="project" value="InterPro"/>
</dbReference>
<feature type="compositionally biased region" description="Gly residues" evidence="11">
    <location>
        <begin position="1284"/>
        <end position="1308"/>
    </location>
</feature>
<evidence type="ECO:0000256" key="8">
    <source>
        <dbReference type="ARBA" id="ARBA00023136"/>
    </source>
</evidence>
<keyword evidence="16" id="KW-1185">Reference proteome</keyword>
<evidence type="ECO:0000256" key="7">
    <source>
        <dbReference type="ARBA" id="ARBA00022989"/>
    </source>
</evidence>
<dbReference type="GO" id="GO:0005886">
    <property type="term" value="C:plasma membrane"/>
    <property type="evidence" value="ECO:0007669"/>
    <property type="project" value="TreeGrafter"/>
</dbReference>
<name>A0AAV4DYA4_9GAST</name>
<comment type="subcellular location">
    <subcellularLocation>
        <location evidence="1">Membrane</location>
        <topology evidence="1">Single-pass membrane protein</topology>
    </subcellularLocation>
</comment>
<dbReference type="GO" id="GO:0038023">
    <property type="term" value="F:signaling receptor activity"/>
    <property type="evidence" value="ECO:0007669"/>
    <property type="project" value="TreeGrafter"/>
</dbReference>
<keyword evidence="9" id="KW-0675">Receptor</keyword>
<evidence type="ECO:0000256" key="11">
    <source>
        <dbReference type="SAM" id="MobiDB-lite"/>
    </source>
</evidence>
<dbReference type="InterPro" id="IPR032675">
    <property type="entry name" value="LRR_dom_sf"/>
</dbReference>
<dbReference type="InterPro" id="IPR001611">
    <property type="entry name" value="Leu-rich_rpt"/>
</dbReference>
<dbReference type="SMART" id="SM00369">
    <property type="entry name" value="LRR_TYP"/>
    <property type="match status" value="14"/>
</dbReference>
<dbReference type="SUPFAM" id="SSF52200">
    <property type="entry name" value="Toll/Interleukin receptor TIR domain"/>
    <property type="match status" value="1"/>
</dbReference>
<dbReference type="Pfam" id="PF13855">
    <property type="entry name" value="LRR_8"/>
    <property type="match status" value="2"/>
</dbReference>
<dbReference type="PROSITE" id="PS50104">
    <property type="entry name" value="TIR"/>
    <property type="match status" value="1"/>
</dbReference>
<evidence type="ECO:0000256" key="5">
    <source>
        <dbReference type="ARBA" id="ARBA00022729"/>
    </source>
</evidence>
<evidence type="ECO:0000256" key="13">
    <source>
        <dbReference type="SAM" id="SignalP"/>
    </source>
</evidence>
<dbReference type="InterPro" id="IPR000157">
    <property type="entry name" value="TIR_dom"/>
</dbReference>
<evidence type="ECO:0000256" key="9">
    <source>
        <dbReference type="ARBA" id="ARBA00023170"/>
    </source>
</evidence>
<evidence type="ECO:0000256" key="3">
    <source>
        <dbReference type="ARBA" id="ARBA00022614"/>
    </source>
</evidence>
<dbReference type="InterPro" id="IPR035897">
    <property type="entry name" value="Toll_tir_struct_dom_sf"/>
</dbReference>
<feature type="signal peptide" evidence="13">
    <location>
        <begin position="1"/>
        <end position="19"/>
    </location>
</feature>
<comment type="caution">
    <text evidence="15">The sequence shown here is derived from an EMBL/GenBank/DDBJ whole genome shotgun (WGS) entry which is preliminary data.</text>
</comment>